<proteinExistence type="predicted"/>
<sequence length="106" mass="12090">MFELIVAIILLISVSGIVFISFRKMSDLVKLPQNGEGGAFFRGAVTSKIQNKISAVYLIFRRQIFLHKFLSWVKSLALKAELKIDSVLHSIRKKAQQIDKEIKDKK</sequence>
<dbReference type="EMBL" id="MHOZ01000060">
    <property type="protein sequence ID" value="OGZ71291.1"/>
    <property type="molecule type" value="Genomic_DNA"/>
</dbReference>
<accession>A0A1G2I9R2</accession>
<reference evidence="1 2" key="1">
    <citation type="journal article" date="2016" name="Nat. Commun.">
        <title>Thousands of microbial genomes shed light on interconnected biogeochemical processes in an aquifer system.</title>
        <authorList>
            <person name="Anantharaman K."/>
            <person name="Brown C.T."/>
            <person name="Hug L.A."/>
            <person name="Sharon I."/>
            <person name="Castelle C.J."/>
            <person name="Probst A.J."/>
            <person name="Thomas B.C."/>
            <person name="Singh A."/>
            <person name="Wilkins M.J."/>
            <person name="Karaoz U."/>
            <person name="Brodie E.L."/>
            <person name="Williams K.H."/>
            <person name="Hubbard S.S."/>
            <person name="Banfield J.F."/>
        </authorList>
    </citation>
    <scope>NUCLEOTIDE SEQUENCE [LARGE SCALE GENOMIC DNA]</scope>
</reference>
<organism evidence="1 2">
    <name type="scientific">Candidatus Staskawiczbacteria bacterium RIFCSPLOWO2_01_FULL_37_25b</name>
    <dbReference type="NCBI Taxonomy" id="1802213"/>
    <lineage>
        <taxon>Bacteria</taxon>
        <taxon>Candidatus Staskawicziibacteriota</taxon>
    </lineage>
</organism>
<dbReference type="AlphaFoldDB" id="A0A1G2I9R2"/>
<evidence type="ECO:0000313" key="2">
    <source>
        <dbReference type="Proteomes" id="UP000178826"/>
    </source>
</evidence>
<dbReference type="Proteomes" id="UP000178826">
    <property type="component" value="Unassembled WGS sequence"/>
</dbReference>
<gene>
    <name evidence="1" type="ORF">A2998_00130</name>
</gene>
<comment type="caution">
    <text evidence="1">The sequence shown here is derived from an EMBL/GenBank/DDBJ whole genome shotgun (WGS) entry which is preliminary data.</text>
</comment>
<name>A0A1G2I9R2_9BACT</name>
<protein>
    <submittedName>
        <fullName evidence="1">Uncharacterized protein</fullName>
    </submittedName>
</protein>
<evidence type="ECO:0000313" key="1">
    <source>
        <dbReference type="EMBL" id="OGZ71291.1"/>
    </source>
</evidence>